<evidence type="ECO:0000313" key="3">
    <source>
        <dbReference type="Proteomes" id="UP000031443"/>
    </source>
</evidence>
<organism evidence="2 3">
    <name type="scientific">Chelonia mydas</name>
    <name type="common">Green sea-turtle</name>
    <name type="synonym">Chelonia agassizi</name>
    <dbReference type="NCBI Taxonomy" id="8469"/>
    <lineage>
        <taxon>Eukaryota</taxon>
        <taxon>Metazoa</taxon>
        <taxon>Chordata</taxon>
        <taxon>Craniata</taxon>
        <taxon>Vertebrata</taxon>
        <taxon>Euteleostomi</taxon>
        <taxon>Archelosauria</taxon>
        <taxon>Testudinata</taxon>
        <taxon>Testudines</taxon>
        <taxon>Cryptodira</taxon>
        <taxon>Durocryptodira</taxon>
        <taxon>Americhelydia</taxon>
        <taxon>Chelonioidea</taxon>
        <taxon>Cheloniidae</taxon>
        <taxon>Chelonia</taxon>
    </lineage>
</organism>
<feature type="compositionally biased region" description="Polar residues" evidence="1">
    <location>
        <begin position="85"/>
        <end position="97"/>
    </location>
</feature>
<reference evidence="3" key="1">
    <citation type="journal article" date="2013" name="Nat. Genet.">
        <title>The draft genomes of soft-shell turtle and green sea turtle yield insights into the development and evolution of the turtle-specific body plan.</title>
        <authorList>
            <person name="Wang Z."/>
            <person name="Pascual-Anaya J."/>
            <person name="Zadissa A."/>
            <person name="Li W."/>
            <person name="Niimura Y."/>
            <person name="Huang Z."/>
            <person name="Li C."/>
            <person name="White S."/>
            <person name="Xiong Z."/>
            <person name="Fang D."/>
            <person name="Wang B."/>
            <person name="Ming Y."/>
            <person name="Chen Y."/>
            <person name="Zheng Y."/>
            <person name="Kuraku S."/>
            <person name="Pignatelli M."/>
            <person name="Herrero J."/>
            <person name="Beal K."/>
            <person name="Nozawa M."/>
            <person name="Li Q."/>
            <person name="Wang J."/>
            <person name="Zhang H."/>
            <person name="Yu L."/>
            <person name="Shigenobu S."/>
            <person name="Wang J."/>
            <person name="Liu J."/>
            <person name="Flicek P."/>
            <person name="Searle S."/>
            <person name="Wang J."/>
            <person name="Kuratani S."/>
            <person name="Yin Y."/>
            <person name="Aken B."/>
            <person name="Zhang G."/>
            <person name="Irie N."/>
        </authorList>
    </citation>
    <scope>NUCLEOTIDE SEQUENCE [LARGE SCALE GENOMIC DNA]</scope>
</reference>
<feature type="region of interest" description="Disordered" evidence="1">
    <location>
        <begin position="63"/>
        <end position="103"/>
    </location>
</feature>
<keyword evidence="3" id="KW-1185">Reference proteome</keyword>
<name>M7BC49_CHEMY</name>
<accession>M7BC49</accession>
<proteinExistence type="predicted"/>
<feature type="region of interest" description="Disordered" evidence="1">
    <location>
        <begin position="1"/>
        <end position="26"/>
    </location>
</feature>
<evidence type="ECO:0000313" key="2">
    <source>
        <dbReference type="EMBL" id="EMP35526.1"/>
    </source>
</evidence>
<evidence type="ECO:0000256" key="1">
    <source>
        <dbReference type="SAM" id="MobiDB-lite"/>
    </source>
</evidence>
<sequence length="103" mass="11634">MSLRELPSLEPSDHVHVKLDGGKRMDNSTCCNQKGLVAQIVCDEDRQWRVQWKQSISTVCSSERTINQQTLQMTGAEQEDEDSRTSNQTQPGTATNEQPDDRV</sequence>
<dbReference type="EMBL" id="KB528467">
    <property type="protein sequence ID" value="EMP35526.1"/>
    <property type="molecule type" value="Genomic_DNA"/>
</dbReference>
<feature type="compositionally biased region" description="Basic and acidic residues" evidence="1">
    <location>
        <begin position="11"/>
        <end position="26"/>
    </location>
</feature>
<dbReference type="Proteomes" id="UP000031443">
    <property type="component" value="Unassembled WGS sequence"/>
</dbReference>
<gene>
    <name evidence="2" type="ORF">UY3_07292</name>
</gene>
<protein>
    <submittedName>
        <fullName evidence="2">Uncharacterized protein</fullName>
    </submittedName>
</protein>
<dbReference type="AlphaFoldDB" id="M7BC49"/>
<feature type="compositionally biased region" description="Polar residues" evidence="1">
    <location>
        <begin position="63"/>
        <end position="75"/>
    </location>
</feature>